<gene>
    <name evidence="4" type="primary">CSON002616</name>
</gene>
<keyword evidence="3" id="KW-0862">Zinc</keyword>
<reference evidence="4" key="1">
    <citation type="submission" date="2018-07" db="EMBL/GenBank/DDBJ databases">
        <authorList>
            <person name="Quirk P.G."/>
            <person name="Krulwich T.A."/>
        </authorList>
    </citation>
    <scope>NUCLEOTIDE SEQUENCE</scope>
</reference>
<sequence length="165" mass="18799">MVKIALQISAQFENIEELKTTHPDYAFFVKIKCSNCGEVDEKWHDITESERVSEGDSSRNAKGVNFFIKCKLCMRESSIDIVEGSNGIYTENDVGKFKSIVSFDCRGIEPVEFSPRSGWIAKATENGQKFEDIDLSEDDWADYDEKNNQSVGITEFKSQFIKLKK</sequence>
<dbReference type="Pfam" id="PF05907">
    <property type="entry name" value="CXXC_Zn-b_euk"/>
    <property type="match status" value="1"/>
</dbReference>
<proteinExistence type="inferred from homology"/>
<dbReference type="GO" id="GO:0008270">
    <property type="term" value="F:zinc ion binding"/>
    <property type="evidence" value="ECO:0007669"/>
    <property type="project" value="TreeGrafter"/>
</dbReference>
<accession>A0A336MN40</accession>
<evidence type="ECO:0000256" key="1">
    <source>
        <dbReference type="ARBA" id="ARBA00007818"/>
    </source>
</evidence>
<dbReference type="InterPro" id="IPR008584">
    <property type="entry name" value="CXXC_Zn-binding_euk"/>
</dbReference>
<evidence type="ECO:0000313" key="4">
    <source>
        <dbReference type="EMBL" id="SSX30559.1"/>
    </source>
</evidence>
<dbReference type="AlphaFoldDB" id="A0A336MN40"/>
<name>A0A336MN40_CULSO</name>
<dbReference type="SUPFAM" id="SSF141678">
    <property type="entry name" value="MAL13P1.257-like"/>
    <property type="match status" value="1"/>
</dbReference>
<dbReference type="OMA" id="NWCDYNQ"/>
<keyword evidence="2" id="KW-0479">Metal-binding</keyword>
<evidence type="ECO:0000256" key="3">
    <source>
        <dbReference type="ARBA" id="ARBA00022833"/>
    </source>
</evidence>
<protein>
    <submittedName>
        <fullName evidence="4">CSON002616 protein</fullName>
    </submittedName>
</protein>
<evidence type="ECO:0000256" key="2">
    <source>
        <dbReference type="ARBA" id="ARBA00022723"/>
    </source>
</evidence>
<dbReference type="PANTHER" id="PTHR12857">
    <property type="entry name" value="CXXC MOTIF CONTAINING ZINC BINDING PROTEIN"/>
    <property type="match status" value="1"/>
</dbReference>
<dbReference type="EMBL" id="UFQT01001435">
    <property type="protein sequence ID" value="SSX30559.1"/>
    <property type="molecule type" value="Genomic_DNA"/>
</dbReference>
<dbReference type="VEuPathDB" id="VectorBase:CSON002616"/>
<dbReference type="PANTHER" id="PTHR12857:SF0">
    <property type="entry name" value="CXXC MOTIF CONTAINING ZINC BINDING PROTEIN"/>
    <property type="match status" value="1"/>
</dbReference>
<organism evidence="4">
    <name type="scientific">Culicoides sonorensis</name>
    <name type="common">Biting midge</name>
    <dbReference type="NCBI Taxonomy" id="179676"/>
    <lineage>
        <taxon>Eukaryota</taxon>
        <taxon>Metazoa</taxon>
        <taxon>Ecdysozoa</taxon>
        <taxon>Arthropoda</taxon>
        <taxon>Hexapoda</taxon>
        <taxon>Insecta</taxon>
        <taxon>Pterygota</taxon>
        <taxon>Neoptera</taxon>
        <taxon>Endopterygota</taxon>
        <taxon>Diptera</taxon>
        <taxon>Nematocera</taxon>
        <taxon>Chironomoidea</taxon>
        <taxon>Ceratopogonidae</taxon>
        <taxon>Ceratopogoninae</taxon>
        <taxon>Culicoides</taxon>
        <taxon>Monoculicoides</taxon>
    </lineage>
</organism>
<comment type="similarity">
    <text evidence="1">Belongs to the UPF0587 family.</text>
</comment>